<accession>A0A1C9CHX7</accession>
<keyword evidence="1" id="KW-0934">Plastid</keyword>
<sequence length="151" mass="18481">MNLLLISLQALDAYNLETINYNDTNHSSHIDEHIYNIRFKKYIKNLEKNSTYTFQEIIILIYNIQYLFSKSSIRNIIYEILMNSYKDKTSIINIQYLKKFHYIYNKTSHYYYMHSHENNKNLTQIALTNLYMIYKINYKEGIYFFIKYLCL</sequence>
<dbReference type="GeneID" id="29074432"/>
<protein>
    <submittedName>
        <fullName evidence="1">Uncharacterized protein</fullName>
    </submittedName>
</protein>
<gene>
    <name evidence="1" type="primary">orf164</name>
    <name evidence="1" type="ORF">Plocam_139</name>
</gene>
<evidence type="ECO:0000313" key="1">
    <source>
        <dbReference type="EMBL" id="AOM67975.1"/>
    </source>
</evidence>
<organism evidence="1">
    <name type="scientific">Plocamium cartilagineum</name>
    <name type="common">Red comb weed</name>
    <name type="synonym">Gelidium cartilagineum</name>
    <dbReference type="NCBI Taxonomy" id="31452"/>
    <lineage>
        <taxon>Eukaryota</taxon>
        <taxon>Rhodophyta</taxon>
        <taxon>Florideophyceae</taxon>
        <taxon>Rhodymeniophycidae</taxon>
        <taxon>Plocamiales</taxon>
        <taxon>Plocamiaceae</taxon>
        <taxon>Plocamium</taxon>
    </lineage>
</organism>
<dbReference type="AlphaFoldDB" id="A0A1C9CHX7"/>
<dbReference type="EMBL" id="KX284727">
    <property type="protein sequence ID" value="AOM67975.1"/>
    <property type="molecule type" value="Genomic_DNA"/>
</dbReference>
<proteinExistence type="predicted"/>
<name>A0A1C9CHX7_PLOCA</name>
<geneLocation type="plastid" evidence="1"/>
<dbReference type="RefSeq" id="YP_009298037.1">
    <property type="nucleotide sequence ID" value="NC_031179.1"/>
</dbReference>
<reference evidence="1" key="1">
    <citation type="journal article" date="2016" name="BMC Biol.">
        <title>Parallel evolution of highly conserved plastid genome architecture in red seaweeds and seed plants.</title>
        <authorList>
            <person name="Lee J."/>
            <person name="Cho C.H."/>
            <person name="Park S.I."/>
            <person name="Choi J.W."/>
            <person name="Song H.S."/>
            <person name="West J.A."/>
            <person name="Bhattacharya D."/>
            <person name="Yoon H.S."/>
        </authorList>
    </citation>
    <scope>NUCLEOTIDE SEQUENCE</scope>
</reference>